<evidence type="ECO:0000256" key="1">
    <source>
        <dbReference type="SAM" id="Coils"/>
    </source>
</evidence>
<gene>
    <name evidence="2" type="ORF">S06H3_14125</name>
</gene>
<dbReference type="AlphaFoldDB" id="X1MI80"/>
<evidence type="ECO:0000313" key="2">
    <source>
        <dbReference type="EMBL" id="GAI17786.1"/>
    </source>
</evidence>
<dbReference type="EMBL" id="BARV01006904">
    <property type="protein sequence ID" value="GAI17786.1"/>
    <property type="molecule type" value="Genomic_DNA"/>
</dbReference>
<name>X1MI80_9ZZZZ</name>
<proteinExistence type="predicted"/>
<protein>
    <submittedName>
        <fullName evidence="2">Uncharacterized protein</fullName>
    </submittedName>
</protein>
<organism evidence="2">
    <name type="scientific">marine sediment metagenome</name>
    <dbReference type="NCBI Taxonomy" id="412755"/>
    <lineage>
        <taxon>unclassified sequences</taxon>
        <taxon>metagenomes</taxon>
        <taxon>ecological metagenomes</taxon>
    </lineage>
</organism>
<comment type="caution">
    <text evidence="2">The sequence shown here is derived from an EMBL/GenBank/DDBJ whole genome shotgun (WGS) entry which is preliminary data.</text>
</comment>
<accession>X1MI80</accession>
<reference evidence="2" key="1">
    <citation type="journal article" date="2014" name="Front. Microbiol.">
        <title>High frequency of phylogenetically diverse reductive dehalogenase-homologous genes in deep subseafloor sedimentary metagenomes.</title>
        <authorList>
            <person name="Kawai M."/>
            <person name="Futagami T."/>
            <person name="Toyoda A."/>
            <person name="Takaki Y."/>
            <person name="Nishi S."/>
            <person name="Hori S."/>
            <person name="Arai W."/>
            <person name="Tsubouchi T."/>
            <person name="Morono Y."/>
            <person name="Uchiyama I."/>
            <person name="Ito T."/>
            <person name="Fujiyama A."/>
            <person name="Inagaki F."/>
            <person name="Takami H."/>
        </authorList>
    </citation>
    <scope>NUCLEOTIDE SEQUENCE</scope>
    <source>
        <strain evidence="2">Expedition CK06-06</strain>
    </source>
</reference>
<sequence>MSGATDELSKMAKTYSELTDILQKKKSRVDDLIATIETLRSKTELTKEETVNLRAAEESLMILLPDLGKAAKSAAGDLDILTMAKRNSLELDLRIIETKLAIAEAEKKQAEIEIVRFERSEDDSNKEAKRLDEKVKFLYKRMEESGMYLVDEFFRSMRKYPLDDFTEQIEEIVQVYGKAGVAVINLGERLRDINKDQKIGIDTTIKQEELRKEVFAAMLMASKDYQDTLYDWGTATGGLTKKEYELNLEYFIFIFSKNLI</sequence>
<keyword evidence="1" id="KW-0175">Coiled coil</keyword>
<feature type="coiled-coil region" evidence="1">
    <location>
        <begin position="86"/>
        <end position="127"/>
    </location>
</feature>